<dbReference type="PANTHER" id="PTHR13359">
    <property type="entry name" value="39S RIBOSOMAL PROTEIN L40, MITOCHONDRIAL"/>
    <property type="match status" value="1"/>
</dbReference>
<keyword evidence="8" id="KW-1185">Reference proteome</keyword>
<dbReference type="InterPro" id="IPR039145">
    <property type="entry name" value="Ribosomal_mL40_metazoa/plant"/>
</dbReference>
<keyword evidence="4 9" id="KW-0689">Ribosomal protein</keyword>
<dbReference type="Gene3D" id="6.10.250.3440">
    <property type="match status" value="1"/>
</dbReference>
<dbReference type="RefSeq" id="XP_035825297.1">
    <property type="nucleotide sequence ID" value="XM_035969404.1"/>
</dbReference>
<evidence type="ECO:0000256" key="6">
    <source>
        <dbReference type="ARBA" id="ARBA00023274"/>
    </source>
</evidence>
<evidence type="ECO:0000256" key="1">
    <source>
        <dbReference type="ARBA" id="ARBA00004173"/>
    </source>
</evidence>
<evidence type="ECO:0000256" key="4">
    <source>
        <dbReference type="ARBA" id="ARBA00022980"/>
    </source>
</evidence>
<proteinExistence type="inferred from homology"/>
<dbReference type="GO" id="GO:0005840">
    <property type="term" value="C:ribosome"/>
    <property type="evidence" value="ECO:0007669"/>
    <property type="project" value="UniProtKB-KW"/>
</dbReference>
<dbReference type="GeneID" id="101863506"/>
<evidence type="ECO:0000313" key="9">
    <source>
        <dbReference type="RefSeq" id="XP_035825297.1"/>
    </source>
</evidence>
<keyword evidence="5" id="KW-0496">Mitochondrion</keyword>
<evidence type="ECO:0000313" key="8">
    <source>
        <dbReference type="Proteomes" id="UP000694888"/>
    </source>
</evidence>
<sequence length="200" mass="23188">MASTLLSLRNLLKETPVALKVCSYLHTQQTPLLFKASQQLWAEPMKKKKKVDPGVIAAREAKKIKRIEKEIKRLTRFGRILKPVAEIEGVKKSVFDTKERRRGSAVLSFDESEHRALLHKSWARQQTRYWHEEYQLCARLRAAQEEALAELRAESEELYQAAIKIDYSFVPTYFEGPKVTPPIKEHVATDGEYVDTTRKY</sequence>
<protein>
    <recommendedName>
        <fullName evidence="7">Large ribosomal subunit protein mL40</fullName>
    </recommendedName>
</protein>
<dbReference type="Proteomes" id="UP000694888">
    <property type="component" value="Unplaced"/>
</dbReference>
<keyword evidence="6" id="KW-0687">Ribonucleoprotein</keyword>
<dbReference type="PANTHER" id="PTHR13359:SF2">
    <property type="entry name" value="LARGE RIBOSOMAL SUBUNIT PROTEIN ML40"/>
    <property type="match status" value="1"/>
</dbReference>
<comment type="similarity">
    <text evidence="2">Belongs to the mitochondrion-specific ribosomal protein mL40 family.</text>
</comment>
<organism evidence="8 9">
    <name type="scientific">Aplysia californica</name>
    <name type="common">California sea hare</name>
    <dbReference type="NCBI Taxonomy" id="6500"/>
    <lineage>
        <taxon>Eukaryota</taxon>
        <taxon>Metazoa</taxon>
        <taxon>Spiralia</taxon>
        <taxon>Lophotrochozoa</taxon>
        <taxon>Mollusca</taxon>
        <taxon>Gastropoda</taxon>
        <taxon>Heterobranchia</taxon>
        <taxon>Euthyneura</taxon>
        <taxon>Tectipleura</taxon>
        <taxon>Aplysiida</taxon>
        <taxon>Aplysioidea</taxon>
        <taxon>Aplysiidae</taxon>
        <taxon>Aplysia</taxon>
    </lineage>
</organism>
<dbReference type="Pfam" id="PF09812">
    <property type="entry name" value="MRP-L28"/>
    <property type="match status" value="1"/>
</dbReference>
<evidence type="ECO:0000256" key="3">
    <source>
        <dbReference type="ARBA" id="ARBA00022946"/>
    </source>
</evidence>
<dbReference type="InterPro" id="IPR019192">
    <property type="entry name" value="Ribosomal_mL40"/>
</dbReference>
<gene>
    <name evidence="9" type="primary">LOC101863506</name>
</gene>
<evidence type="ECO:0000256" key="2">
    <source>
        <dbReference type="ARBA" id="ARBA00009360"/>
    </source>
</evidence>
<comment type="subcellular location">
    <subcellularLocation>
        <location evidence="1">Mitochondrion</location>
    </subcellularLocation>
</comment>
<evidence type="ECO:0000256" key="7">
    <source>
        <dbReference type="ARBA" id="ARBA00035192"/>
    </source>
</evidence>
<evidence type="ECO:0000256" key="5">
    <source>
        <dbReference type="ARBA" id="ARBA00023128"/>
    </source>
</evidence>
<reference evidence="9" key="1">
    <citation type="submission" date="2025-08" db="UniProtKB">
        <authorList>
            <consortium name="RefSeq"/>
        </authorList>
    </citation>
    <scope>IDENTIFICATION</scope>
</reference>
<accession>A0ABM1VSA5</accession>
<name>A0ABM1VSA5_APLCA</name>
<keyword evidence="3" id="KW-0809">Transit peptide</keyword>